<evidence type="ECO:0000256" key="9">
    <source>
        <dbReference type="SAM" id="MobiDB-lite"/>
    </source>
</evidence>
<organism evidence="14">
    <name type="scientific">Hydatigena taeniaeformis</name>
    <name type="common">Feline tapeworm</name>
    <name type="synonym">Taenia taeniaeformis</name>
    <dbReference type="NCBI Taxonomy" id="6205"/>
    <lineage>
        <taxon>Eukaryota</taxon>
        <taxon>Metazoa</taxon>
        <taxon>Spiralia</taxon>
        <taxon>Lophotrochozoa</taxon>
        <taxon>Platyhelminthes</taxon>
        <taxon>Cestoda</taxon>
        <taxon>Eucestoda</taxon>
        <taxon>Cyclophyllidea</taxon>
        <taxon>Taeniidae</taxon>
        <taxon>Hydatigera</taxon>
    </lineage>
</organism>
<keyword evidence="5" id="KW-0677">Repeat</keyword>
<dbReference type="InterPro" id="IPR002867">
    <property type="entry name" value="IBR_dom"/>
</dbReference>
<feature type="transmembrane region" description="Helical" evidence="10">
    <location>
        <begin position="459"/>
        <end position="492"/>
    </location>
</feature>
<dbReference type="InterPro" id="IPR031127">
    <property type="entry name" value="E3_UB_ligase_RBR"/>
</dbReference>
<evidence type="ECO:0000256" key="8">
    <source>
        <dbReference type="ARBA" id="ARBA00022833"/>
    </source>
</evidence>
<reference evidence="12 13" key="2">
    <citation type="submission" date="2018-11" db="EMBL/GenBank/DDBJ databases">
        <authorList>
            <consortium name="Pathogen Informatics"/>
        </authorList>
    </citation>
    <scope>NUCLEOTIDE SEQUENCE [LARGE SCALE GENOMIC DNA]</scope>
</reference>
<evidence type="ECO:0000256" key="5">
    <source>
        <dbReference type="ARBA" id="ARBA00022737"/>
    </source>
</evidence>
<dbReference type="PROSITE" id="PS51873">
    <property type="entry name" value="TRIAD"/>
    <property type="match status" value="1"/>
</dbReference>
<accession>A0A0R3WKT8</accession>
<dbReference type="EMBL" id="UYWX01000268">
    <property type="protein sequence ID" value="VDM17836.1"/>
    <property type="molecule type" value="Genomic_DNA"/>
</dbReference>
<keyword evidence="7" id="KW-0833">Ubl conjugation pathway</keyword>
<evidence type="ECO:0000256" key="7">
    <source>
        <dbReference type="ARBA" id="ARBA00022786"/>
    </source>
</evidence>
<evidence type="ECO:0000256" key="4">
    <source>
        <dbReference type="ARBA" id="ARBA00022723"/>
    </source>
</evidence>
<evidence type="ECO:0000259" key="11">
    <source>
        <dbReference type="PROSITE" id="PS51873"/>
    </source>
</evidence>
<dbReference type="GO" id="GO:0061630">
    <property type="term" value="F:ubiquitin protein ligase activity"/>
    <property type="evidence" value="ECO:0007669"/>
    <property type="project" value="UniProtKB-EC"/>
</dbReference>
<keyword evidence="13" id="KW-1185">Reference proteome</keyword>
<feature type="domain" description="RING-type" evidence="11">
    <location>
        <begin position="68"/>
        <end position="447"/>
    </location>
</feature>
<evidence type="ECO:0000313" key="12">
    <source>
        <dbReference type="EMBL" id="VDM17836.1"/>
    </source>
</evidence>
<dbReference type="GO" id="GO:0008270">
    <property type="term" value="F:zinc ion binding"/>
    <property type="evidence" value="ECO:0007669"/>
    <property type="project" value="UniProtKB-KW"/>
</dbReference>
<dbReference type="AlphaFoldDB" id="A0A0R3WKT8"/>
<feature type="region of interest" description="Disordered" evidence="9">
    <location>
        <begin position="1"/>
        <end position="40"/>
    </location>
</feature>
<dbReference type="WBParaSite" id="TTAC_0000135201-mRNA-1">
    <property type="protein sequence ID" value="TTAC_0000135201-mRNA-1"/>
    <property type="gene ID" value="TTAC_0000135201"/>
</dbReference>
<evidence type="ECO:0000256" key="10">
    <source>
        <dbReference type="SAM" id="Phobius"/>
    </source>
</evidence>
<dbReference type="CDD" id="cd20355">
    <property type="entry name" value="Rcat_RBR_RNF19"/>
    <property type="match status" value="1"/>
</dbReference>
<feature type="compositionally biased region" description="Basic and acidic residues" evidence="9">
    <location>
        <begin position="609"/>
        <end position="631"/>
    </location>
</feature>
<dbReference type="GO" id="GO:0016567">
    <property type="term" value="P:protein ubiquitination"/>
    <property type="evidence" value="ECO:0007669"/>
    <property type="project" value="InterPro"/>
</dbReference>
<keyword evidence="4" id="KW-0479">Metal-binding</keyword>
<dbReference type="SUPFAM" id="SSF57850">
    <property type="entry name" value="RING/U-box"/>
    <property type="match status" value="2"/>
</dbReference>
<keyword evidence="10" id="KW-0472">Membrane</keyword>
<protein>
    <recommendedName>
        <fullName evidence="2">RBR-type E3 ubiquitin transferase</fullName>
        <ecNumber evidence="2">2.3.2.31</ecNumber>
    </recommendedName>
</protein>
<keyword evidence="8" id="KW-0862">Zinc</keyword>
<keyword evidence="10" id="KW-0812">Transmembrane</keyword>
<dbReference type="Gene3D" id="1.20.120.1750">
    <property type="match status" value="1"/>
</dbReference>
<keyword evidence="6" id="KW-0863">Zinc-finger</keyword>
<reference evidence="14" key="1">
    <citation type="submission" date="2017-02" db="UniProtKB">
        <authorList>
            <consortium name="WormBaseParasite"/>
        </authorList>
    </citation>
    <scope>IDENTIFICATION</scope>
</reference>
<proteinExistence type="predicted"/>
<dbReference type="InterPro" id="IPR044066">
    <property type="entry name" value="TRIAD_supradom"/>
</dbReference>
<dbReference type="InterPro" id="IPR013083">
    <property type="entry name" value="Znf_RING/FYVE/PHD"/>
</dbReference>
<dbReference type="EC" id="2.3.2.31" evidence="2"/>
<dbReference type="Pfam" id="PF22191">
    <property type="entry name" value="IBR_1"/>
    <property type="match status" value="1"/>
</dbReference>
<evidence type="ECO:0000313" key="14">
    <source>
        <dbReference type="WBParaSite" id="TTAC_0000135201-mRNA-1"/>
    </source>
</evidence>
<comment type="catalytic activity">
    <reaction evidence="1">
        <text>[E2 ubiquitin-conjugating enzyme]-S-ubiquitinyl-L-cysteine + [acceptor protein]-L-lysine = [E2 ubiquitin-conjugating enzyme]-L-cysteine + [acceptor protein]-N(6)-ubiquitinyl-L-lysine.</text>
        <dbReference type="EC" id="2.3.2.31"/>
    </reaction>
</comment>
<dbReference type="Pfam" id="PF01485">
    <property type="entry name" value="IBR"/>
    <property type="match status" value="1"/>
</dbReference>
<keyword evidence="3" id="KW-0808">Transferase</keyword>
<dbReference type="PANTHER" id="PTHR11685">
    <property type="entry name" value="RBR FAMILY RING FINGER AND IBR DOMAIN-CONTAINING"/>
    <property type="match status" value="1"/>
</dbReference>
<evidence type="ECO:0000256" key="3">
    <source>
        <dbReference type="ARBA" id="ARBA00022679"/>
    </source>
</evidence>
<evidence type="ECO:0000256" key="6">
    <source>
        <dbReference type="ARBA" id="ARBA00022771"/>
    </source>
</evidence>
<evidence type="ECO:0000256" key="1">
    <source>
        <dbReference type="ARBA" id="ARBA00001798"/>
    </source>
</evidence>
<feature type="compositionally biased region" description="Low complexity" evidence="9">
    <location>
        <begin position="586"/>
        <end position="595"/>
    </location>
</feature>
<keyword evidence="10" id="KW-1133">Transmembrane helix</keyword>
<evidence type="ECO:0000313" key="13">
    <source>
        <dbReference type="Proteomes" id="UP000274429"/>
    </source>
</evidence>
<dbReference type="Gene3D" id="3.30.40.10">
    <property type="entry name" value="Zinc/RING finger domain, C3HC4 (zinc finger)"/>
    <property type="match status" value="1"/>
</dbReference>
<sequence length="631" mass="68730">NQRKPRTDPTVISSSSGSIRYKWPPRRRRTKAQKSAEAESVPTAASSLELGSDAASAVLYPGLVRVAADDSCVVCANDVDWLYELQKCGHRACLDCWRAFVASQVSSFAMAHITCIACDRRLSRVLTIQLLRPPHQLHSETSSARDEYTTFSAGQQSSAAKLYQRYEDFLLHQCLIHDKRTRWCPCGCGYAVLASHKFRACPRIECKNANCQNAAFCYKCRGPWGTDGRDHVCHQSTIAGATSAGGGGAEGSDILTDNHRSLLSRLQQLLRLPAAAAAPVDAAVVATVASRGAQPKAEAEINGDLNRGPEGPIRLFSDRRFSTPAIPVQAAGAAGVNTDDEDDNGAVNRGSDADISKVELELPDNLTGMRLLQINHLCLQINAQCCLPVIVGQVKACPRCKTLLLKLDDGSCNHMTCFICGCEFCWLCLREVRDTHFLSPTGCTFWGRKRWPFRRRICAMLLAAFGTPFILAIVTALAIPGIAIGFPAYLVYKVGQNVKGKKWRRILLKTLSFFGGLLVSPIIAGLVALFGIPLVLIYVYIFMPITLFSELKVRLSTDSTNTADVDPEVGFKINWDRVGESASTTSSTVTASVDTLAPEDSPKTQKASKHAEVRSSKSLEVLHESAAEYDS</sequence>
<gene>
    <name evidence="12" type="ORF">TTAC_LOCUS1339</name>
</gene>
<name>A0A0R3WKT8_HYDTA</name>
<dbReference type="OrthoDB" id="1431934at2759"/>
<dbReference type="STRING" id="6205.A0A0R3WKT8"/>
<feature type="transmembrane region" description="Helical" evidence="10">
    <location>
        <begin position="513"/>
        <end position="541"/>
    </location>
</feature>
<feature type="region of interest" description="Disordered" evidence="9">
    <location>
        <begin position="586"/>
        <end position="631"/>
    </location>
</feature>
<dbReference type="Proteomes" id="UP000274429">
    <property type="component" value="Unassembled WGS sequence"/>
</dbReference>
<feature type="compositionally biased region" description="Basic residues" evidence="9">
    <location>
        <begin position="23"/>
        <end position="32"/>
    </location>
</feature>
<evidence type="ECO:0000256" key="2">
    <source>
        <dbReference type="ARBA" id="ARBA00012251"/>
    </source>
</evidence>